<feature type="region of interest" description="Disordered" evidence="1">
    <location>
        <begin position="1"/>
        <end position="64"/>
    </location>
</feature>
<dbReference type="OrthoDB" id="4823586at2"/>
<dbReference type="SUPFAM" id="SSF55961">
    <property type="entry name" value="Bet v1-like"/>
    <property type="match status" value="1"/>
</dbReference>
<reference evidence="2 3" key="1">
    <citation type="submission" date="2019-03" db="EMBL/GenBank/DDBJ databases">
        <title>Draft genome sequences of novel Actinobacteria.</title>
        <authorList>
            <person name="Sahin N."/>
            <person name="Ay H."/>
            <person name="Saygin H."/>
        </authorList>
    </citation>
    <scope>NUCLEOTIDE SEQUENCE [LARGE SCALE GENOMIC DNA]</scope>
    <source>
        <strain evidence="2 3">5K138</strain>
    </source>
</reference>
<dbReference type="InterPro" id="IPR023393">
    <property type="entry name" value="START-like_dom_sf"/>
</dbReference>
<keyword evidence="3" id="KW-1185">Reference proteome</keyword>
<gene>
    <name evidence="2" type="ORF">E1269_16330</name>
</gene>
<dbReference type="Pfam" id="PF10604">
    <property type="entry name" value="Polyketide_cyc2"/>
    <property type="match status" value="1"/>
</dbReference>
<evidence type="ECO:0000313" key="2">
    <source>
        <dbReference type="EMBL" id="TDE08740.1"/>
    </source>
</evidence>
<evidence type="ECO:0000313" key="3">
    <source>
        <dbReference type="Proteomes" id="UP000294739"/>
    </source>
</evidence>
<organism evidence="2 3">
    <name type="scientific">Jiangella asiatica</name>
    <dbReference type="NCBI Taxonomy" id="2530372"/>
    <lineage>
        <taxon>Bacteria</taxon>
        <taxon>Bacillati</taxon>
        <taxon>Actinomycetota</taxon>
        <taxon>Actinomycetes</taxon>
        <taxon>Jiangellales</taxon>
        <taxon>Jiangellaceae</taxon>
        <taxon>Jiangella</taxon>
    </lineage>
</organism>
<dbReference type="EMBL" id="SMKZ01000022">
    <property type="protein sequence ID" value="TDE08740.1"/>
    <property type="molecule type" value="Genomic_DNA"/>
</dbReference>
<dbReference type="Proteomes" id="UP000294739">
    <property type="component" value="Unassembled WGS sequence"/>
</dbReference>
<feature type="compositionally biased region" description="Basic residues" evidence="1">
    <location>
        <begin position="54"/>
        <end position="64"/>
    </location>
</feature>
<dbReference type="AlphaFoldDB" id="A0A4R5D9X1"/>
<evidence type="ECO:0000256" key="1">
    <source>
        <dbReference type="SAM" id="MobiDB-lite"/>
    </source>
</evidence>
<feature type="compositionally biased region" description="Low complexity" evidence="1">
    <location>
        <begin position="14"/>
        <end position="44"/>
    </location>
</feature>
<dbReference type="InterPro" id="IPR019587">
    <property type="entry name" value="Polyketide_cyclase/dehydratase"/>
</dbReference>
<proteinExistence type="predicted"/>
<protein>
    <recommendedName>
        <fullName evidence="4">SRPBCC family protein</fullName>
    </recommendedName>
</protein>
<comment type="caution">
    <text evidence="2">The sequence shown here is derived from an EMBL/GenBank/DDBJ whole genome shotgun (WGS) entry which is preliminary data.</text>
</comment>
<dbReference type="Gene3D" id="3.30.530.20">
    <property type="match status" value="1"/>
</dbReference>
<name>A0A4R5D9X1_9ACTN</name>
<dbReference type="InParanoid" id="A0A4R5D9X1"/>
<sequence length="259" mass="28349">MVRSAPTTSTACGSRWSSAATAWTRSTASSTGSRASWTGATGASRSWSRGCRASGRRVPLRRRGRPPGCHCRGVARSRPVHLLVRRPARRRAHPAPPPRRANERRVPVSAVVRVTRTVPAAADHVWQVLTDWSAQSDWIPLTRVRTTGDGLGHEVGGRIEAWTGVGRVGFLDTMVVTAWEPPRRCEVMHTGRLVRGPGLFAVTALGERHAVVTWEERLDLPLGRLGRAGWPLVRPLVRAGLGLALRRFEAYAVRRLPAA</sequence>
<feature type="compositionally biased region" description="Polar residues" evidence="1">
    <location>
        <begin position="1"/>
        <end position="12"/>
    </location>
</feature>
<evidence type="ECO:0008006" key="4">
    <source>
        <dbReference type="Google" id="ProtNLM"/>
    </source>
</evidence>
<accession>A0A4R5D9X1</accession>